<dbReference type="AlphaFoldDB" id="A0ABD1Y398"/>
<gene>
    <name evidence="1" type="ORF">R1flu_000387</name>
</gene>
<protein>
    <submittedName>
        <fullName evidence="1">Uncharacterized protein</fullName>
    </submittedName>
</protein>
<comment type="caution">
    <text evidence="1">The sequence shown here is derived from an EMBL/GenBank/DDBJ whole genome shotgun (WGS) entry which is preliminary data.</text>
</comment>
<dbReference type="Proteomes" id="UP001605036">
    <property type="component" value="Unassembled WGS sequence"/>
</dbReference>
<keyword evidence="2" id="KW-1185">Reference proteome</keyword>
<reference evidence="1 2" key="1">
    <citation type="submission" date="2024-09" db="EMBL/GenBank/DDBJ databases">
        <title>Chromosome-scale assembly of Riccia fluitans.</title>
        <authorList>
            <person name="Paukszto L."/>
            <person name="Sawicki J."/>
            <person name="Karawczyk K."/>
            <person name="Piernik-Szablinska J."/>
            <person name="Szczecinska M."/>
            <person name="Mazdziarz M."/>
        </authorList>
    </citation>
    <scope>NUCLEOTIDE SEQUENCE [LARGE SCALE GENOMIC DNA]</scope>
    <source>
        <strain evidence="1">Rf_01</strain>
        <tissue evidence="1">Aerial parts of the thallus</tissue>
    </source>
</reference>
<dbReference type="EMBL" id="JBHFFA010000006">
    <property type="protein sequence ID" value="KAL2620182.1"/>
    <property type="molecule type" value="Genomic_DNA"/>
</dbReference>
<accession>A0ABD1Y398</accession>
<name>A0ABD1Y398_9MARC</name>
<evidence type="ECO:0000313" key="2">
    <source>
        <dbReference type="Proteomes" id="UP001605036"/>
    </source>
</evidence>
<evidence type="ECO:0000313" key="1">
    <source>
        <dbReference type="EMBL" id="KAL2620182.1"/>
    </source>
</evidence>
<sequence>MAEVRCGLFADLLRYNGVAGLRNGFALRSRFGLESDPRYCPDHPWVPYAAGSKCQRGLGAGGGGDPRTISNVTSLAAPTAGGMWHSIRGTRTMTVEAAGINDNVVHSLASGLSPYRGYPKGPPSALAQAVVQCPADSLPAFRAGLSMHSGDGSLLLENLALEQATHGSKVLTSGEEASP</sequence>
<proteinExistence type="predicted"/>
<organism evidence="1 2">
    <name type="scientific">Riccia fluitans</name>
    <dbReference type="NCBI Taxonomy" id="41844"/>
    <lineage>
        <taxon>Eukaryota</taxon>
        <taxon>Viridiplantae</taxon>
        <taxon>Streptophyta</taxon>
        <taxon>Embryophyta</taxon>
        <taxon>Marchantiophyta</taxon>
        <taxon>Marchantiopsida</taxon>
        <taxon>Marchantiidae</taxon>
        <taxon>Marchantiales</taxon>
        <taxon>Ricciaceae</taxon>
        <taxon>Riccia</taxon>
    </lineage>
</organism>